<dbReference type="EMBL" id="JAMSHJ010000001">
    <property type="protein sequence ID" value="KAI5448579.1"/>
    <property type="molecule type" value="Genomic_DNA"/>
</dbReference>
<evidence type="ECO:0000313" key="3">
    <source>
        <dbReference type="Proteomes" id="UP001058974"/>
    </source>
</evidence>
<organism evidence="2 3">
    <name type="scientific">Pisum sativum</name>
    <name type="common">Garden pea</name>
    <name type="synonym">Lathyrus oleraceus</name>
    <dbReference type="NCBI Taxonomy" id="3888"/>
    <lineage>
        <taxon>Eukaryota</taxon>
        <taxon>Viridiplantae</taxon>
        <taxon>Streptophyta</taxon>
        <taxon>Embryophyta</taxon>
        <taxon>Tracheophyta</taxon>
        <taxon>Spermatophyta</taxon>
        <taxon>Magnoliopsida</taxon>
        <taxon>eudicotyledons</taxon>
        <taxon>Gunneridae</taxon>
        <taxon>Pentapetalae</taxon>
        <taxon>rosids</taxon>
        <taxon>fabids</taxon>
        <taxon>Fabales</taxon>
        <taxon>Fabaceae</taxon>
        <taxon>Papilionoideae</taxon>
        <taxon>50 kb inversion clade</taxon>
        <taxon>NPAAA clade</taxon>
        <taxon>Hologalegina</taxon>
        <taxon>IRL clade</taxon>
        <taxon>Fabeae</taxon>
        <taxon>Lathyrus</taxon>
    </lineage>
</organism>
<feature type="signal peptide" evidence="1">
    <location>
        <begin position="1"/>
        <end position="23"/>
    </location>
</feature>
<comment type="caution">
    <text evidence="2">The sequence shown here is derived from an EMBL/GenBank/DDBJ whole genome shotgun (WGS) entry which is preliminary data.</text>
</comment>
<dbReference type="AlphaFoldDB" id="A0A9D5H1E5"/>
<keyword evidence="1" id="KW-0732">Signal</keyword>
<dbReference type="Proteomes" id="UP001058974">
    <property type="component" value="Chromosome 1"/>
</dbReference>
<name>A0A9D5H1E5_PEA</name>
<evidence type="ECO:0000256" key="1">
    <source>
        <dbReference type="SAM" id="SignalP"/>
    </source>
</evidence>
<protein>
    <submittedName>
        <fullName evidence="2">Uncharacterized protein</fullName>
    </submittedName>
</protein>
<feature type="chain" id="PRO_5039132820" evidence="1">
    <location>
        <begin position="24"/>
        <end position="153"/>
    </location>
</feature>
<dbReference type="Gramene" id="Psat01G0583600-T1">
    <property type="protein sequence ID" value="KAI5448579.1"/>
    <property type="gene ID" value="KIW84_015836"/>
</dbReference>
<reference evidence="2 3" key="1">
    <citation type="journal article" date="2022" name="Nat. Genet.">
        <title>Improved pea reference genome and pan-genome highlight genomic features and evolutionary characteristics.</title>
        <authorList>
            <person name="Yang T."/>
            <person name="Liu R."/>
            <person name="Luo Y."/>
            <person name="Hu S."/>
            <person name="Wang D."/>
            <person name="Wang C."/>
            <person name="Pandey M.K."/>
            <person name="Ge S."/>
            <person name="Xu Q."/>
            <person name="Li N."/>
            <person name="Li G."/>
            <person name="Huang Y."/>
            <person name="Saxena R.K."/>
            <person name="Ji Y."/>
            <person name="Li M."/>
            <person name="Yan X."/>
            <person name="He Y."/>
            <person name="Liu Y."/>
            <person name="Wang X."/>
            <person name="Xiang C."/>
            <person name="Varshney R.K."/>
            <person name="Ding H."/>
            <person name="Gao S."/>
            <person name="Zong X."/>
        </authorList>
    </citation>
    <scope>NUCLEOTIDE SEQUENCE [LARGE SCALE GENOMIC DNA]</scope>
    <source>
        <strain evidence="2 3">cv. Zhongwan 6</strain>
    </source>
</reference>
<evidence type="ECO:0000313" key="2">
    <source>
        <dbReference type="EMBL" id="KAI5448579.1"/>
    </source>
</evidence>
<accession>A0A9D5H1E5</accession>
<gene>
    <name evidence="2" type="ORF">KIW84_015836</name>
</gene>
<proteinExistence type="predicted"/>
<sequence length="153" mass="16904">MSVAAQLLCACALLMSLTIEELAERDCSSPPTFEIAWNNIPLVSEIKVDASVLLGLETVVGTPVRVYNNTLNVEKGMFVRICVEIDSTFSDVEKVSVNGHWYNMQYKGVPSGNDDVHEQRLIEMHQEVGKDNVENVAKESGEINAVHGDWLVV</sequence>
<keyword evidence="3" id="KW-1185">Reference proteome</keyword>